<protein>
    <recommendedName>
        <fullName evidence="1">DUF7455 domain-containing protein</fullName>
    </recommendedName>
</protein>
<name>A0A7Z0GP78_9MICC</name>
<dbReference type="AlphaFoldDB" id="A0A7Z0GP78"/>
<dbReference type="RefSeq" id="WP_246348888.1">
    <property type="nucleotide sequence ID" value="NZ_BAAALL010000007.1"/>
</dbReference>
<keyword evidence="3" id="KW-1185">Reference proteome</keyword>
<dbReference type="Pfam" id="PF24254">
    <property type="entry name" value="DUF7455"/>
    <property type="match status" value="1"/>
</dbReference>
<organism evidence="2 3">
    <name type="scientific">Nesterenkonia xinjiangensis</name>
    <dbReference type="NCBI Taxonomy" id="225327"/>
    <lineage>
        <taxon>Bacteria</taxon>
        <taxon>Bacillati</taxon>
        <taxon>Actinomycetota</taxon>
        <taxon>Actinomycetes</taxon>
        <taxon>Micrococcales</taxon>
        <taxon>Micrococcaceae</taxon>
        <taxon>Nesterenkonia</taxon>
    </lineage>
</organism>
<proteinExistence type="predicted"/>
<evidence type="ECO:0000259" key="1">
    <source>
        <dbReference type="Pfam" id="PF24254"/>
    </source>
</evidence>
<feature type="domain" description="DUF7455" evidence="1">
    <location>
        <begin position="15"/>
        <end position="69"/>
    </location>
</feature>
<evidence type="ECO:0000313" key="3">
    <source>
        <dbReference type="Proteomes" id="UP000535437"/>
    </source>
</evidence>
<sequence length="73" mass="7907">MTGTTGTLEAHPNTLTALDRCDRCGAQAYVRAALSSGAGVLLFCVHHARHVEETLRPQTSEWVDESARLAEAR</sequence>
<dbReference type="InterPro" id="IPR055878">
    <property type="entry name" value="DUF7455"/>
</dbReference>
<comment type="caution">
    <text evidence="2">The sequence shown here is derived from an EMBL/GenBank/DDBJ whole genome shotgun (WGS) entry which is preliminary data.</text>
</comment>
<reference evidence="2 3" key="1">
    <citation type="submission" date="2020-07" db="EMBL/GenBank/DDBJ databases">
        <title>Sequencing the genomes of 1000 actinobacteria strains.</title>
        <authorList>
            <person name="Klenk H.-P."/>
        </authorList>
    </citation>
    <scope>NUCLEOTIDE SEQUENCE [LARGE SCALE GENOMIC DNA]</scope>
    <source>
        <strain evidence="2 3">DSM 15475</strain>
    </source>
</reference>
<dbReference type="EMBL" id="JACCFY010000001">
    <property type="protein sequence ID" value="NYJ79572.1"/>
    <property type="molecule type" value="Genomic_DNA"/>
</dbReference>
<accession>A0A7Z0GP78</accession>
<gene>
    <name evidence="2" type="ORF">HNR09_002983</name>
</gene>
<evidence type="ECO:0000313" key="2">
    <source>
        <dbReference type="EMBL" id="NYJ79572.1"/>
    </source>
</evidence>
<dbReference type="Proteomes" id="UP000535437">
    <property type="component" value="Unassembled WGS sequence"/>
</dbReference>